<organism evidence="3 4">
    <name type="scientific">Clostridium cellulovorans (strain ATCC 35296 / DSM 3052 / OCM 3 / 743B)</name>
    <dbReference type="NCBI Taxonomy" id="573061"/>
    <lineage>
        <taxon>Bacteria</taxon>
        <taxon>Bacillati</taxon>
        <taxon>Bacillota</taxon>
        <taxon>Clostridia</taxon>
        <taxon>Eubacteriales</taxon>
        <taxon>Clostridiaceae</taxon>
        <taxon>Clostridium</taxon>
    </lineage>
</organism>
<keyword evidence="2" id="KW-1133">Transmembrane helix</keyword>
<keyword evidence="4" id="KW-1185">Reference proteome</keyword>
<gene>
    <name evidence="3" type="ordered locus">Clocel_2899</name>
</gene>
<feature type="transmembrane region" description="Helical" evidence="2">
    <location>
        <begin position="41"/>
        <end position="61"/>
    </location>
</feature>
<dbReference type="AlphaFoldDB" id="D9SST2"/>
<dbReference type="HOGENOM" id="CLU_2286574_0_0_9"/>
<evidence type="ECO:0000256" key="2">
    <source>
        <dbReference type="SAM" id="Phobius"/>
    </source>
</evidence>
<evidence type="ECO:0000256" key="1">
    <source>
        <dbReference type="SAM" id="MobiDB-lite"/>
    </source>
</evidence>
<protein>
    <submittedName>
        <fullName evidence="3">Uncharacterized protein</fullName>
    </submittedName>
</protein>
<dbReference type="Proteomes" id="UP000002730">
    <property type="component" value="Chromosome"/>
</dbReference>
<name>D9SST2_CLOC7</name>
<evidence type="ECO:0000313" key="4">
    <source>
        <dbReference type="Proteomes" id="UP000002730"/>
    </source>
</evidence>
<feature type="transmembrane region" description="Helical" evidence="2">
    <location>
        <begin position="67"/>
        <end position="85"/>
    </location>
</feature>
<dbReference type="EMBL" id="CP002160">
    <property type="protein sequence ID" value="ADL52594.1"/>
    <property type="molecule type" value="Genomic_DNA"/>
</dbReference>
<dbReference type="RefSeq" id="WP_013291811.1">
    <property type="nucleotide sequence ID" value="NC_014393.1"/>
</dbReference>
<dbReference type="KEGG" id="ccb:Clocel_2899"/>
<accession>D9SST2</accession>
<feature type="compositionally biased region" description="Basic residues" evidence="1">
    <location>
        <begin position="1"/>
        <end position="14"/>
    </location>
</feature>
<evidence type="ECO:0000313" key="3">
    <source>
        <dbReference type="EMBL" id="ADL52594.1"/>
    </source>
</evidence>
<reference evidence="3 4" key="1">
    <citation type="submission" date="2010-08" db="EMBL/GenBank/DDBJ databases">
        <title>Complete sequence of Clostridium cellulovorans 743B.</title>
        <authorList>
            <consortium name="US DOE Joint Genome Institute"/>
            <person name="Lucas S."/>
            <person name="Copeland A."/>
            <person name="Lapidus A."/>
            <person name="Cheng J.-F."/>
            <person name="Bruce D."/>
            <person name="Goodwin L."/>
            <person name="Pitluck S."/>
            <person name="Chertkov O."/>
            <person name="Detter J.C."/>
            <person name="Han C."/>
            <person name="Tapia R."/>
            <person name="Land M."/>
            <person name="Hauser L."/>
            <person name="Chang Y.-J."/>
            <person name="Jeffries C."/>
            <person name="Kyrpides N."/>
            <person name="Ivanova N."/>
            <person name="Mikhailova N."/>
            <person name="Hemme C.L."/>
            <person name="Woyke T."/>
        </authorList>
    </citation>
    <scope>NUCLEOTIDE SEQUENCE [LARGE SCALE GENOMIC DNA]</scope>
    <source>
        <strain evidence="4">ATCC 35296 / DSM 3052 / OCM 3 / 743B</strain>
    </source>
</reference>
<keyword evidence="2" id="KW-0472">Membrane</keyword>
<feature type="region of interest" description="Disordered" evidence="1">
    <location>
        <begin position="1"/>
        <end position="26"/>
    </location>
</feature>
<proteinExistence type="predicted"/>
<keyword evidence="2" id="KW-0812">Transmembrane</keyword>
<sequence>MKTTKSKTNKKRNTRTSLNKSNELLSKNPKATKKKFTIKSFYLNIAITIILILSIAPTMNFTLISEWVGLIFGSFLSSLVIGYVIKLTYKVIKTTDDGGIF</sequence>